<dbReference type="EMBL" id="MU587548">
    <property type="protein sequence ID" value="KAI5607924.1"/>
    <property type="molecule type" value="Genomic_DNA"/>
</dbReference>
<organism evidence="1 2">
    <name type="scientific">Silurus asotus</name>
    <name type="common">Amur catfish</name>
    <name type="synonym">Parasilurus asotus</name>
    <dbReference type="NCBI Taxonomy" id="30991"/>
    <lineage>
        <taxon>Eukaryota</taxon>
        <taxon>Metazoa</taxon>
        <taxon>Chordata</taxon>
        <taxon>Craniata</taxon>
        <taxon>Vertebrata</taxon>
        <taxon>Euteleostomi</taxon>
        <taxon>Actinopterygii</taxon>
        <taxon>Neopterygii</taxon>
        <taxon>Teleostei</taxon>
        <taxon>Ostariophysi</taxon>
        <taxon>Siluriformes</taxon>
        <taxon>Siluridae</taxon>
        <taxon>Silurus</taxon>
    </lineage>
</organism>
<feature type="non-terminal residue" evidence="1">
    <location>
        <position position="1"/>
    </location>
</feature>
<gene>
    <name evidence="1" type="ORF">C0J50_12362</name>
</gene>
<name>A0AAD5A131_SILAS</name>
<accession>A0AAD5A131</accession>
<evidence type="ECO:0000313" key="1">
    <source>
        <dbReference type="EMBL" id="KAI5607924.1"/>
    </source>
</evidence>
<reference evidence="1" key="1">
    <citation type="submission" date="2018-07" db="EMBL/GenBank/DDBJ databases">
        <title>Comparative genomics of catfishes provides insights into carnivory and benthic adaptation.</title>
        <authorList>
            <person name="Zhang Y."/>
            <person name="Wang D."/>
            <person name="Peng Z."/>
            <person name="Zheng S."/>
            <person name="Shao F."/>
            <person name="Tao W."/>
        </authorList>
    </citation>
    <scope>NUCLEOTIDE SEQUENCE</scope>
    <source>
        <strain evidence="1">Chongqing</strain>
    </source>
</reference>
<keyword evidence="2" id="KW-1185">Reference proteome</keyword>
<proteinExistence type="predicted"/>
<protein>
    <submittedName>
        <fullName evidence="1">Engulfment and cell motility protein 2</fullName>
    </submittedName>
</protein>
<dbReference type="Proteomes" id="UP001205998">
    <property type="component" value="Unassembled WGS sequence"/>
</dbReference>
<comment type="caution">
    <text evidence="1">The sequence shown here is derived from an EMBL/GenBank/DDBJ whole genome shotgun (WGS) entry which is preliminary data.</text>
</comment>
<dbReference type="AlphaFoldDB" id="A0AAD5A131"/>
<sequence>VMQVVREQIVRVLAMKPLTLDQLKVKLYSLSYSEILRLRHSERLNQDDFHSAPIM</sequence>
<evidence type="ECO:0000313" key="2">
    <source>
        <dbReference type="Proteomes" id="UP001205998"/>
    </source>
</evidence>